<feature type="region of interest" description="Disordered" evidence="1">
    <location>
        <begin position="1"/>
        <end position="27"/>
    </location>
</feature>
<feature type="domain" description="DUF7961" evidence="2">
    <location>
        <begin position="1"/>
        <end position="162"/>
    </location>
</feature>
<reference evidence="4 5" key="1">
    <citation type="journal article" date="2019" name="Int. J. Syst. Evol. Microbiol.">
        <title>The Global Catalogue of Microorganisms (GCM) 10K type strain sequencing project: providing services to taxonomists for standard genome sequencing and annotation.</title>
        <authorList>
            <consortium name="The Broad Institute Genomics Platform"/>
            <consortium name="The Broad Institute Genome Sequencing Center for Infectious Disease"/>
            <person name="Wu L."/>
            <person name="Ma J."/>
        </authorList>
    </citation>
    <scope>NUCLEOTIDE SEQUENCE [LARGE SCALE GENOMIC DNA]</scope>
    <source>
        <strain evidence="4 5">JCM 16327</strain>
    </source>
</reference>
<name>A0AAV3T0M2_9EURY</name>
<dbReference type="GeneID" id="68574061"/>
<evidence type="ECO:0000313" key="4">
    <source>
        <dbReference type="EMBL" id="GAA0651224.1"/>
    </source>
</evidence>
<dbReference type="RefSeq" id="WP_227261039.1">
    <property type="nucleotide sequence ID" value="NZ_BAAADU010000002.1"/>
</dbReference>
<keyword evidence="5" id="KW-1185">Reference proteome</keyword>
<evidence type="ECO:0000313" key="5">
    <source>
        <dbReference type="Proteomes" id="UP001500194"/>
    </source>
</evidence>
<comment type="caution">
    <text evidence="4">The sequence shown here is derived from an EMBL/GenBank/DDBJ whole genome shotgun (WGS) entry which is preliminary data.</text>
</comment>
<feature type="compositionally biased region" description="Basic and acidic residues" evidence="1">
    <location>
        <begin position="1"/>
        <end position="16"/>
    </location>
</feature>
<accession>A0AAV3T0M2</accession>
<protein>
    <submittedName>
        <fullName evidence="4">Uncharacterized protein</fullName>
    </submittedName>
</protein>
<dbReference type="AlphaFoldDB" id="A0AAV3T0M2"/>
<gene>
    <name evidence="4" type="ORF">GCM10009019_12700</name>
</gene>
<dbReference type="InterPro" id="IPR058992">
    <property type="entry name" value="DUF7961_N"/>
</dbReference>
<dbReference type="InterPro" id="IPR058993">
    <property type="entry name" value="DUF7961_C"/>
</dbReference>
<proteinExistence type="predicted"/>
<sequence length="266" mass="30409">MYRFEPDEIDAERADHQALLQGTKGDDRDAKRVGNLGEIAFERFCREYLPAEMWTWMNEEAIRRCNPESFSKYDFEVFGFEVDVKTSRDISAFTPEALAENDDEDDIIVMVWHRDNEDALILLGWEWVDTITTKIEMEEKYTGETPAKLEPIAASPMNELIDLGPNTAHLNQMPENPFSPGDRVKKKEGHRGDPAVVIEVLPPETEASIYGNTMEEEAVNVAFPDHLDGGPGDWETIHEAKLASYCDDQDIKLYTYKHSNLEFAEE</sequence>
<dbReference type="EMBL" id="BAAADU010000002">
    <property type="protein sequence ID" value="GAA0651224.1"/>
    <property type="molecule type" value="Genomic_DNA"/>
</dbReference>
<dbReference type="Proteomes" id="UP001500194">
    <property type="component" value="Unassembled WGS sequence"/>
</dbReference>
<dbReference type="Pfam" id="PF25903">
    <property type="entry name" value="DUF7961_C"/>
    <property type="match status" value="1"/>
</dbReference>
<feature type="domain" description="DUF7961" evidence="3">
    <location>
        <begin position="181"/>
        <end position="262"/>
    </location>
</feature>
<evidence type="ECO:0000259" key="2">
    <source>
        <dbReference type="Pfam" id="PF25902"/>
    </source>
</evidence>
<evidence type="ECO:0000259" key="3">
    <source>
        <dbReference type="Pfam" id="PF25903"/>
    </source>
</evidence>
<dbReference type="Pfam" id="PF25902">
    <property type="entry name" value="DUF7961_N"/>
    <property type="match status" value="1"/>
</dbReference>
<organism evidence="4 5">
    <name type="scientific">Salarchaeum japonicum</name>
    <dbReference type="NCBI Taxonomy" id="555573"/>
    <lineage>
        <taxon>Archaea</taxon>
        <taxon>Methanobacteriati</taxon>
        <taxon>Methanobacteriota</taxon>
        <taxon>Stenosarchaea group</taxon>
        <taxon>Halobacteria</taxon>
        <taxon>Halobacteriales</taxon>
        <taxon>Halobacteriaceae</taxon>
    </lineage>
</organism>
<evidence type="ECO:0000256" key="1">
    <source>
        <dbReference type="SAM" id="MobiDB-lite"/>
    </source>
</evidence>